<proteinExistence type="predicted"/>
<feature type="non-terminal residue" evidence="1">
    <location>
        <position position="95"/>
    </location>
</feature>
<name>X1T8Z1_9ZZZZ</name>
<dbReference type="EMBL" id="BARW01013830">
    <property type="protein sequence ID" value="GAI83980.1"/>
    <property type="molecule type" value="Genomic_DNA"/>
</dbReference>
<evidence type="ECO:0000313" key="1">
    <source>
        <dbReference type="EMBL" id="GAI83980.1"/>
    </source>
</evidence>
<organism evidence="1">
    <name type="scientific">marine sediment metagenome</name>
    <dbReference type="NCBI Taxonomy" id="412755"/>
    <lineage>
        <taxon>unclassified sequences</taxon>
        <taxon>metagenomes</taxon>
        <taxon>ecological metagenomes</taxon>
    </lineage>
</organism>
<sequence length="95" mass="11029">MAYITRKRIKGITYYYAEHREWKNGKSRRKWQKYLGTIDKIINAIDNKNQKPEYAIVFELGGVSAYLDIAGEIGLVENINSMLPKRDQGITIGEY</sequence>
<dbReference type="AlphaFoldDB" id="X1T8Z1"/>
<protein>
    <submittedName>
        <fullName evidence="1">Uncharacterized protein</fullName>
    </submittedName>
</protein>
<comment type="caution">
    <text evidence="1">The sequence shown here is derived from an EMBL/GenBank/DDBJ whole genome shotgun (WGS) entry which is preliminary data.</text>
</comment>
<accession>X1T8Z1</accession>
<gene>
    <name evidence="1" type="ORF">S12H4_25038</name>
</gene>
<reference evidence="1" key="1">
    <citation type="journal article" date="2014" name="Front. Microbiol.">
        <title>High frequency of phylogenetically diverse reductive dehalogenase-homologous genes in deep subseafloor sedimentary metagenomes.</title>
        <authorList>
            <person name="Kawai M."/>
            <person name="Futagami T."/>
            <person name="Toyoda A."/>
            <person name="Takaki Y."/>
            <person name="Nishi S."/>
            <person name="Hori S."/>
            <person name="Arai W."/>
            <person name="Tsubouchi T."/>
            <person name="Morono Y."/>
            <person name="Uchiyama I."/>
            <person name="Ito T."/>
            <person name="Fujiyama A."/>
            <person name="Inagaki F."/>
            <person name="Takami H."/>
        </authorList>
    </citation>
    <scope>NUCLEOTIDE SEQUENCE</scope>
    <source>
        <strain evidence="1">Expedition CK06-06</strain>
    </source>
</reference>